<name>A0A7W9PR91_9ACTN</name>
<feature type="region of interest" description="Disordered" evidence="1">
    <location>
        <begin position="40"/>
        <end position="74"/>
    </location>
</feature>
<evidence type="ECO:0000313" key="4">
    <source>
        <dbReference type="Proteomes" id="UP000585836"/>
    </source>
</evidence>
<feature type="chain" id="PRO_5030685290" description="Secreted protein" evidence="2">
    <location>
        <begin position="32"/>
        <end position="103"/>
    </location>
</feature>
<dbReference type="EMBL" id="JACHJK010000003">
    <property type="protein sequence ID" value="MBB5926301.1"/>
    <property type="molecule type" value="Genomic_DNA"/>
</dbReference>
<feature type="signal peptide" evidence="2">
    <location>
        <begin position="1"/>
        <end position="31"/>
    </location>
</feature>
<accession>A0A7W9PR91</accession>
<evidence type="ECO:0000313" key="3">
    <source>
        <dbReference type="EMBL" id="MBB5926301.1"/>
    </source>
</evidence>
<reference evidence="3 4" key="1">
    <citation type="submission" date="2020-08" db="EMBL/GenBank/DDBJ databases">
        <title>Genomic Encyclopedia of Type Strains, Phase III (KMG-III): the genomes of soil and plant-associated and newly described type strains.</title>
        <authorList>
            <person name="Whitman W."/>
        </authorList>
    </citation>
    <scope>NUCLEOTIDE SEQUENCE [LARGE SCALE GENOMIC DNA]</scope>
    <source>
        <strain evidence="3 4">CECT 3313</strain>
    </source>
</reference>
<protein>
    <recommendedName>
        <fullName evidence="5">Secreted protein</fullName>
    </recommendedName>
</protein>
<keyword evidence="2" id="KW-0732">Signal</keyword>
<proteinExistence type="predicted"/>
<sequence>MKKIMSRVARAGVSAALIGGALWAAGGSATAAPFQADGHIKAAADDSRNLPGHQDRNNGSGYAGQPRGAHDRPDSWVADQLAMFDPWISDQLAMFVAAGGHGR</sequence>
<comment type="caution">
    <text evidence="3">The sequence shown here is derived from an EMBL/GenBank/DDBJ whole genome shotgun (WGS) entry which is preliminary data.</text>
</comment>
<dbReference type="RefSeq" id="WP_184962990.1">
    <property type="nucleotide sequence ID" value="NZ_BAAAWF010000079.1"/>
</dbReference>
<evidence type="ECO:0008006" key="5">
    <source>
        <dbReference type="Google" id="ProtNLM"/>
    </source>
</evidence>
<organism evidence="3 4">
    <name type="scientific">Streptomyces echinatus</name>
    <dbReference type="NCBI Taxonomy" id="67293"/>
    <lineage>
        <taxon>Bacteria</taxon>
        <taxon>Bacillati</taxon>
        <taxon>Actinomycetota</taxon>
        <taxon>Actinomycetes</taxon>
        <taxon>Kitasatosporales</taxon>
        <taxon>Streptomycetaceae</taxon>
        <taxon>Streptomyces</taxon>
    </lineage>
</organism>
<evidence type="ECO:0000256" key="1">
    <source>
        <dbReference type="SAM" id="MobiDB-lite"/>
    </source>
</evidence>
<evidence type="ECO:0000256" key="2">
    <source>
        <dbReference type="SAM" id="SignalP"/>
    </source>
</evidence>
<dbReference type="AlphaFoldDB" id="A0A7W9PR91"/>
<keyword evidence="4" id="KW-1185">Reference proteome</keyword>
<dbReference type="Proteomes" id="UP000585836">
    <property type="component" value="Unassembled WGS sequence"/>
</dbReference>
<feature type="compositionally biased region" description="Basic and acidic residues" evidence="1">
    <location>
        <begin position="40"/>
        <end position="56"/>
    </location>
</feature>
<gene>
    <name evidence="3" type="ORF">FHS34_001757</name>
</gene>